<dbReference type="RefSeq" id="WP_105367350.1">
    <property type="nucleotide sequence ID" value="NZ_JAAYER010000114.1"/>
</dbReference>
<comment type="caution">
    <text evidence="2">The sequence shown here is derived from an EMBL/GenBank/DDBJ whole genome shotgun (WGS) entry which is preliminary data.</text>
</comment>
<dbReference type="OrthoDB" id="1715854at2"/>
<reference evidence="2 3" key="1">
    <citation type="journal article" date="2018" name="Syst. Appl. Microbiol.">
        <title>Characterization and high-quality draft genome sequence of Herbivorax saccincola A7, an anaerobic, alkaliphilic, thermophilic, cellulolytic, and xylanolytic bacterium.</title>
        <authorList>
            <person name="Aikawa S."/>
            <person name="Baramee S."/>
            <person name="Sermsathanaswadi J."/>
            <person name="Thianheng P."/>
            <person name="Tachaapaikoon C."/>
            <person name="Shikata A."/>
            <person name="Waeonukul R."/>
            <person name="Pason P."/>
            <person name="Ratanakhanokchai K."/>
            <person name="Kosugi A."/>
        </authorList>
    </citation>
    <scope>NUCLEOTIDE SEQUENCE [LARGE SCALE GENOMIC DNA]</scope>
    <source>
        <strain evidence="2 3">A7</strain>
    </source>
</reference>
<keyword evidence="1" id="KW-1133">Transmembrane helix</keyword>
<proteinExistence type="predicted"/>
<evidence type="ECO:0000256" key="1">
    <source>
        <dbReference type="SAM" id="Phobius"/>
    </source>
</evidence>
<keyword evidence="1" id="KW-0812">Transmembrane</keyword>
<evidence type="ECO:0000313" key="3">
    <source>
        <dbReference type="Proteomes" id="UP000239720"/>
    </source>
</evidence>
<gene>
    <name evidence="2" type="ORF">B9R14_00575</name>
</gene>
<dbReference type="Proteomes" id="UP000239720">
    <property type="component" value="Unassembled WGS sequence"/>
</dbReference>
<evidence type="ECO:0000313" key="2">
    <source>
        <dbReference type="EMBL" id="PQQ65414.1"/>
    </source>
</evidence>
<protein>
    <submittedName>
        <fullName evidence="2">Uncharacterized protein</fullName>
    </submittedName>
</protein>
<feature type="transmembrane region" description="Helical" evidence="1">
    <location>
        <begin position="6"/>
        <end position="27"/>
    </location>
</feature>
<keyword evidence="1" id="KW-0472">Membrane</keyword>
<dbReference type="EMBL" id="NEMB01000003">
    <property type="protein sequence ID" value="PQQ65414.1"/>
    <property type="molecule type" value="Genomic_DNA"/>
</dbReference>
<sequence length="222" mass="26351">MRRNFIIVWIIMTVMCMGAGIVTRMSFKNYAELKKDKMDSFIAAVNPINEESVNKEISEIEKKAEVIVRIKCVGEREYLHEAVLSKVEITEVYKGGENILFNDNDRYIYVYEPCFFNFEKEYFMSVGAYNLMRENEEYILYLNRKDFPPEYKLSEKEGKEYVLTTHDTFSKYPVSQEYQVKIVGEEEELAYGEIKNYEALFREVEMLELYDAFKTKLFQGIQ</sequence>
<accession>A0A2S8R6J7</accession>
<name>A0A2S8R6J7_9FIRM</name>
<dbReference type="AlphaFoldDB" id="A0A2S8R6J7"/>
<organism evidence="2 3">
    <name type="scientific">Acetivibrio saccincola</name>
    <dbReference type="NCBI Taxonomy" id="1677857"/>
    <lineage>
        <taxon>Bacteria</taxon>
        <taxon>Bacillati</taxon>
        <taxon>Bacillota</taxon>
        <taxon>Clostridia</taxon>
        <taxon>Eubacteriales</taxon>
        <taxon>Oscillospiraceae</taxon>
        <taxon>Acetivibrio</taxon>
    </lineage>
</organism>